<name>A0A4U0WQJ7_9PEZI</name>
<accession>A0A4U0WQJ7</accession>
<dbReference type="Gene3D" id="3.20.20.100">
    <property type="entry name" value="NADP-dependent oxidoreductase domain"/>
    <property type="match status" value="1"/>
</dbReference>
<comment type="similarity">
    <text evidence="2">Belongs to the aldo/keto reductase family. Glutamate--cysteine ligase light chain subfamily.</text>
</comment>
<evidence type="ECO:0000256" key="4">
    <source>
        <dbReference type="ARBA" id="ARBA00022684"/>
    </source>
</evidence>
<sequence>MTKLVLSTGNIMGGGSIVRQPPGQKSNVELVSSLRTNIQASQAAASAQLYGSYDRIHPNTTYKHWTSSSVPSSPDGSDKRTLYIPALDPGSVGLQEPRSAYDITVKLFYLPGVEPQERCRQTKEAMDLVLRELRVPTIDLLIISFPGIAHDAEDTLHPYSDDEDDEEMRNPLVPSSEGLDSQIQTWRTLETLHDQGLIHKLGLAEFSAARLTKFVPKTRVTPGVDQINVRDCCIVPNALIKLAKREGIELLTHNDCSNILPRGTVRELLGPSAPASLSPSGAPASTNANGDGSINGHSALSADLGGQSETICTLRTNLSI</sequence>
<dbReference type="GO" id="GO:0017109">
    <property type="term" value="C:glutamate-cysteine ligase complex"/>
    <property type="evidence" value="ECO:0007669"/>
    <property type="project" value="TreeGrafter"/>
</dbReference>
<dbReference type="UniPathway" id="UPA00142">
    <property type="reaction ID" value="UER00209"/>
</dbReference>
<keyword evidence="4" id="KW-0317">Glutathione biosynthesis</keyword>
<feature type="domain" description="NADP-dependent oxidoreductase" evidence="11">
    <location>
        <begin position="96"/>
        <end position="252"/>
    </location>
</feature>
<dbReference type="EMBL" id="NAJN01001200">
    <property type="protein sequence ID" value="TKA64958.1"/>
    <property type="molecule type" value="Genomic_DNA"/>
</dbReference>
<gene>
    <name evidence="12" type="ORF">B0A49_08446</name>
</gene>
<dbReference type="GO" id="GO:0030234">
    <property type="term" value="F:enzyme regulator activity"/>
    <property type="evidence" value="ECO:0007669"/>
    <property type="project" value="TreeGrafter"/>
</dbReference>
<evidence type="ECO:0000256" key="8">
    <source>
        <dbReference type="ARBA" id="ARBA00031732"/>
    </source>
</evidence>
<evidence type="ECO:0000259" key="11">
    <source>
        <dbReference type="Pfam" id="PF00248"/>
    </source>
</evidence>
<evidence type="ECO:0000256" key="9">
    <source>
        <dbReference type="ARBA" id="ARBA00032926"/>
    </source>
</evidence>
<evidence type="ECO:0000313" key="13">
    <source>
        <dbReference type="Proteomes" id="UP000308768"/>
    </source>
</evidence>
<feature type="compositionally biased region" description="Low complexity" evidence="10">
    <location>
        <begin position="270"/>
        <end position="285"/>
    </location>
</feature>
<dbReference type="Pfam" id="PF00248">
    <property type="entry name" value="Aldo_ket_red"/>
    <property type="match status" value="1"/>
</dbReference>
<dbReference type="PANTHER" id="PTHR13295">
    <property type="entry name" value="GLUTAMATE CYSTEINE LIGASE REGULATORY SUBUNIT"/>
    <property type="match status" value="1"/>
</dbReference>
<evidence type="ECO:0000256" key="1">
    <source>
        <dbReference type="ARBA" id="ARBA00005006"/>
    </source>
</evidence>
<dbReference type="STRING" id="331657.A0A4U0WQJ7"/>
<keyword evidence="13" id="KW-1185">Reference proteome</keyword>
<feature type="region of interest" description="Disordered" evidence="10">
    <location>
        <begin position="270"/>
        <end position="293"/>
    </location>
</feature>
<dbReference type="InterPro" id="IPR023210">
    <property type="entry name" value="NADP_OxRdtase_dom"/>
</dbReference>
<evidence type="ECO:0000256" key="7">
    <source>
        <dbReference type="ARBA" id="ARBA00031154"/>
    </source>
</evidence>
<comment type="subunit">
    <text evidence="3">Heterodimer of a catalytic heavy chain and a regulatory light chain.</text>
</comment>
<comment type="caution">
    <text evidence="12">The sequence shown here is derived from an EMBL/GenBank/DDBJ whole genome shotgun (WGS) entry which is preliminary data.</text>
</comment>
<dbReference type="PANTHER" id="PTHR13295:SF4">
    <property type="entry name" value="GLUTAMATE--CYSTEINE LIGASE REGULATORY SUBUNIT"/>
    <property type="match status" value="1"/>
</dbReference>
<dbReference type="GO" id="GO:0006750">
    <property type="term" value="P:glutathione biosynthetic process"/>
    <property type="evidence" value="ECO:0007669"/>
    <property type="project" value="UniProtKB-UniPathway"/>
</dbReference>
<reference evidence="12 13" key="1">
    <citation type="submission" date="2017-03" db="EMBL/GenBank/DDBJ databases">
        <title>Genomes of endolithic fungi from Antarctica.</title>
        <authorList>
            <person name="Coleine C."/>
            <person name="Masonjones S."/>
            <person name="Stajich J.E."/>
        </authorList>
    </citation>
    <scope>NUCLEOTIDE SEQUENCE [LARGE SCALE GENOMIC DNA]</scope>
    <source>
        <strain evidence="12 13">CCFEE 5187</strain>
    </source>
</reference>
<dbReference type="InterPro" id="IPR036812">
    <property type="entry name" value="NAD(P)_OxRdtase_dom_sf"/>
</dbReference>
<comment type="pathway">
    <text evidence="1">Sulfur metabolism; glutathione biosynthesis; glutathione from L-cysteine and L-glutamate: step 1/2.</text>
</comment>
<evidence type="ECO:0000313" key="12">
    <source>
        <dbReference type="EMBL" id="TKA64958.1"/>
    </source>
</evidence>
<evidence type="ECO:0000256" key="10">
    <source>
        <dbReference type="SAM" id="MobiDB-lite"/>
    </source>
</evidence>
<evidence type="ECO:0000256" key="5">
    <source>
        <dbReference type="ARBA" id="ARBA00023002"/>
    </source>
</evidence>
<keyword evidence="5" id="KW-0560">Oxidoreductase</keyword>
<protein>
    <recommendedName>
        <fullName evidence="8">GCS light chain</fullName>
    </recommendedName>
    <alternativeName>
        <fullName evidence="6">Gamma-ECS regulatory subunit</fullName>
    </alternativeName>
    <alternativeName>
        <fullName evidence="9">Gamma-glutamylcysteine synthetase regulatory subunit</fullName>
    </alternativeName>
    <alternativeName>
        <fullName evidence="7">Glutamate--cysteine ligase modifier subunit</fullName>
    </alternativeName>
</protein>
<dbReference type="Proteomes" id="UP000308768">
    <property type="component" value="Unassembled WGS sequence"/>
</dbReference>
<dbReference type="GO" id="GO:0016491">
    <property type="term" value="F:oxidoreductase activity"/>
    <property type="evidence" value="ECO:0007669"/>
    <property type="project" value="UniProtKB-KW"/>
</dbReference>
<evidence type="ECO:0000256" key="2">
    <source>
        <dbReference type="ARBA" id="ARBA00008612"/>
    </source>
</evidence>
<evidence type="ECO:0000256" key="6">
    <source>
        <dbReference type="ARBA" id="ARBA00030406"/>
    </source>
</evidence>
<organism evidence="12 13">
    <name type="scientific">Cryomyces minteri</name>
    <dbReference type="NCBI Taxonomy" id="331657"/>
    <lineage>
        <taxon>Eukaryota</taxon>
        <taxon>Fungi</taxon>
        <taxon>Dikarya</taxon>
        <taxon>Ascomycota</taxon>
        <taxon>Pezizomycotina</taxon>
        <taxon>Dothideomycetes</taxon>
        <taxon>Dothideomycetes incertae sedis</taxon>
        <taxon>Cryomyces</taxon>
    </lineage>
</organism>
<dbReference type="GO" id="GO:0035226">
    <property type="term" value="F:glutamate-cysteine ligase catalytic subunit binding"/>
    <property type="evidence" value="ECO:0007669"/>
    <property type="project" value="InterPro"/>
</dbReference>
<dbReference type="InterPro" id="IPR032963">
    <property type="entry name" value="Gclm"/>
</dbReference>
<proteinExistence type="inferred from homology"/>
<dbReference type="SUPFAM" id="SSF51430">
    <property type="entry name" value="NAD(P)-linked oxidoreductase"/>
    <property type="match status" value="1"/>
</dbReference>
<dbReference type="AlphaFoldDB" id="A0A4U0WQJ7"/>
<evidence type="ECO:0000256" key="3">
    <source>
        <dbReference type="ARBA" id="ARBA00011532"/>
    </source>
</evidence>
<dbReference type="OrthoDB" id="5596051at2759"/>